<name>A0A319CJ81_9EURO</name>
<dbReference type="VEuPathDB" id="FungiDB:BO82DRAFT_437378"/>
<dbReference type="SMART" id="SM00191">
    <property type="entry name" value="Int_alpha"/>
    <property type="match status" value="3"/>
</dbReference>
<dbReference type="InterPro" id="IPR013519">
    <property type="entry name" value="Int_alpha_beta-p"/>
</dbReference>
<accession>A0A319CJ81</accession>
<keyword evidence="2" id="KW-0677">Repeat</keyword>
<dbReference type="OrthoDB" id="4459381at2759"/>
<proteinExistence type="predicted"/>
<dbReference type="InterPro" id="IPR013517">
    <property type="entry name" value="FG-GAP"/>
</dbReference>
<dbReference type="RefSeq" id="XP_025485678.1">
    <property type="nucleotide sequence ID" value="XM_025641185.1"/>
</dbReference>
<dbReference type="Pfam" id="PF01839">
    <property type="entry name" value="FG-GAP"/>
    <property type="match status" value="1"/>
</dbReference>
<dbReference type="AlphaFoldDB" id="A0A319CJ81"/>
<dbReference type="Gene3D" id="2.30.30.100">
    <property type="match status" value="4"/>
</dbReference>
<dbReference type="Proteomes" id="UP000248340">
    <property type="component" value="Unassembled WGS sequence"/>
</dbReference>
<keyword evidence="1" id="KW-0732">Signal</keyword>
<dbReference type="SUPFAM" id="SSF69318">
    <property type="entry name" value="Integrin alpha N-terminal domain"/>
    <property type="match status" value="1"/>
</dbReference>
<keyword evidence="5" id="KW-1185">Reference proteome</keyword>
<evidence type="ECO:0000313" key="5">
    <source>
        <dbReference type="Proteomes" id="UP000248340"/>
    </source>
</evidence>
<evidence type="ECO:0000256" key="2">
    <source>
        <dbReference type="ARBA" id="ARBA00022737"/>
    </source>
</evidence>
<dbReference type="Pfam" id="PF13517">
    <property type="entry name" value="FG-GAP_3"/>
    <property type="match status" value="3"/>
</dbReference>
<evidence type="ECO:0000256" key="3">
    <source>
        <dbReference type="ARBA" id="ARBA00023180"/>
    </source>
</evidence>
<dbReference type="GeneID" id="37143927"/>
<dbReference type="Gene3D" id="2.130.10.130">
    <property type="entry name" value="Integrin alpha, N-terminal"/>
    <property type="match status" value="1"/>
</dbReference>
<evidence type="ECO:0000256" key="1">
    <source>
        <dbReference type="ARBA" id="ARBA00022729"/>
    </source>
</evidence>
<keyword evidence="4" id="KW-0401">Integrin</keyword>
<dbReference type="InterPro" id="IPR028994">
    <property type="entry name" value="Integrin_alpha_N"/>
</dbReference>
<dbReference type="Gene3D" id="3.40.50.150">
    <property type="entry name" value="Vaccinia Virus protein VP39"/>
    <property type="match status" value="1"/>
</dbReference>
<organism evidence="4 5">
    <name type="scientific">Aspergillus uvarum CBS 121591</name>
    <dbReference type="NCBI Taxonomy" id="1448315"/>
    <lineage>
        <taxon>Eukaryota</taxon>
        <taxon>Fungi</taxon>
        <taxon>Dikarya</taxon>
        <taxon>Ascomycota</taxon>
        <taxon>Pezizomycotina</taxon>
        <taxon>Eurotiomycetes</taxon>
        <taxon>Eurotiomycetidae</taxon>
        <taxon>Eurotiales</taxon>
        <taxon>Aspergillaceae</taxon>
        <taxon>Aspergillus</taxon>
        <taxon>Aspergillus subgen. Circumdati</taxon>
    </lineage>
</organism>
<dbReference type="EMBL" id="KZ821792">
    <property type="protein sequence ID" value="PYH75478.1"/>
    <property type="molecule type" value="Genomic_DNA"/>
</dbReference>
<dbReference type="InterPro" id="IPR029063">
    <property type="entry name" value="SAM-dependent_MTases_sf"/>
</dbReference>
<dbReference type="STRING" id="1448315.A0A319CJ81"/>
<protein>
    <submittedName>
        <fullName evidence="4">Integrin alpha N-terminal domain-containing protein</fullName>
    </submittedName>
</protein>
<dbReference type="PANTHER" id="PTHR46580">
    <property type="entry name" value="SENSOR KINASE-RELATED"/>
    <property type="match status" value="1"/>
</dbReference>
<keyword evidence="3" id="KW-0325">Glycoprotein</keyword>
<gene>
    <name evidence="4" type="ORF">BO82DRAFT_437378</name>
</gene>
<dbReference type="GO" id="GO:0007229">
    <property type="term" value="P:integrin-mediated signaling pathway"/>
    <property type="evidence" value="ECO:0007669"/>
    <property type="project" value="UniProtKB-KW"/>
</dbReference>
<evidence type="ECO:0000313" key="4">
    <source>
        <dbReference type="EMBL" id="PYH75478.1"/>
    </source>
</evidence>
<dbReference type="PANTHER" id="PTHR46580:SF2">
    <property type="entry name" value="MAM DOMAIN-CONTAINING PROTEIN"/>
    <property type="match status" value="1"/>
</dbReference>
<reference evidence="4 5" key="1">
    <citation type="submission" date="2016-12" db="EMBL/GenBank/DDBJ databases">
        <title>The genomes of Aspergillus section Nigri reveals drivers in fungal speciation.</title>
        <authorList>
            <consortium name="DOE Joint Genome Institute"/>
            <person name="Vesth T.C."/>
            <person name="Nybo J."/>
            <person name="Theobald S."/>
            <person name="Brandl J."/>
            <person name="Frisvad J.C."/>
            <person name="Nielsen K.F."/>
            <person name="Lyhne E.K."/>
            <person name="Kogle M.E."/>
            <person name="Kuo A."/>
            <person name="Riley R."/>
            <person name="Clum A."/>
            <person name="Nolan M."/>
            <person name="Lipzen A."/>
            <person name="Salamov A."/>
            <person name="Henrissat B."/>
            <person name="Wiebenga A."/>
            <person name="De Vries R.P."/>
            <person name="Grigoriev I.V."/>
            <person name="Mortensen U.H."/>
            <person name="Andersen M.R."/>
            <person name="Baker S.E."/>
        </authorList>
    </citation>
    <scope>NUCLEOTIDE SEQUENCE [LARGE SCALE GENOMIC DNA]</scope>
    <source>
        <strain evidence="4 5">CBS 121591</strain>
    </source>
</reference>
<sequence length="617" mass="63835">MAVVQHNAQIERGGAFADRMAVVRQGVLSPSSTWQDFIHLISKHNTFSIWTQVLNIQRPQALHIEAKQILIKIRNAMQKGYSKLLIYVVVLPSTNASTAQATMNVQMMSLLYAGECTEADWRRLLTDAGLQVLTAGLTPGNGNSTCAQWCQHQNLDQTCKPLAAKGQGPCYTCGPARKAATQELCSGACTDTSTDSKNCASCGTVCPAGSTCSQGVCTCTNSGLGLCNETCPSFDSDNNHCGECGNVVRLIPSQRSLRFLGTEADSEVLACRPPQLIVSCIFDMDLPWGVAVGDFNGDGHLDLAVSNAGNETVSILLGTGLGSFQAQIAYAAGSFPFQIAVGDFNGDGILDLVSGTAANTVTLLLGTGEGSFQPPLQFPVGLGPVAIAVADFNQDGHLDVVTGNHDGNSVSVLLGTGEGSFQSQTQYAVGSTPDGVAVGDFNQDGHLDLVVGNEGSNVASVLLGNGDGSFQPQTTVPVGSGPYGVTVADFNKDGRPDFAVTNSMDASVSVLLGVGNGTFQPQAVFAVGSYPRAITTGDFNKDGELDIAVTNDGGASVSILLGMGFGGFLSPAATFAVGNNPTGIAVGDFNGDGYLDLVTTNIVDTTISVLLGRACNT</sequence>